<name>A0A8J4SW10_9TREM</name>
<keyword evidence="3" id="KW-0677">Repeat</keyword>
<dbReference type="Gene3D" id="2.10.25.10">
    <property type="entry name" value="Laminin"/>
    <property type="match status" value="2"/>
</dbReference>
<feature type="disulfide bond" evidence="5">
    <location>
        <begin position="59"/>
        <end position="68"/>
    </location>
</feature>
<keyword evidence="8" id="KW-1185">Reference proteome</keyword>
<comment type="caution">
    <text evidence="7">The sequence shown here is derived from an EMBL/GenBank/DDBJ whole genome shotgun (WGS) entry which is preliminary data.</text>
</comment>
<dbReference type="EMBL" id="LUCH01005576">
    <property type="protein sequence ID" value="KAF5397955.1"/>
    <property type="molecule type" value="Genomic_DNA"/>
</dbReference>
<protein>
    <recommendedName>
        <fullName evidence="6">EGF-like domain-containing protein</fullName>
    </recommendedName>
</protein>
<organism evidence="7 8">
    <name type="scientific">Paragonimus heterotremus</name>
    <dbReference type="NCBI Taxonomy" id="100268"/>
    <lineage>
        <taxon>Eukaryota</taxon>
        <taxon>Metazoa</taxon>
        <taxon>Spiralia</taxon>
        <taxon>Lophotrochozoa</taxon>
        <taxon>Platyhelminthes</taxon>
        <taxon>Trematoda</taxon>
        <taxon>Digenea</taxon>
        <taxon>Plagiorchiida</taxon>
        <taxon>Troglotremata</taxon>
        <taxon>Troglotrematidae</taxon>
        <taxon>Paragonimus</taxon>
    </lineage>
</organism>
<keyword evidence="1 5" id="KW-0245">EGF-like domain</keyword>
<evidence type="ECO:0000256" key="3">
    <source>
        <dbReference type="ARBA" id="ARBA00022737"/>
    </source>
</evidence>
<keyword evidence="2" id="KW-0732">Signal</keyword>
<dbReference type="InterPro" id="IPR001881">
    <property type="entry name" value="EGF-like_Ca-bd_dom"/>
</dbReference>
<dbReference type="PROSITE" id="PS01186">
    <property type="entry name" value="EGF_2"/>
    <property type="match status" value="2"/>
</dbReference>
<dbReference type="Pfam" id="PF21700">
    <property type="entry name" value="EGF_DL_JAG"/>
    <property type="match status" value="1"/>
</dbReference>
<feature type="domain" description="EGF-like" evidence="6">
    <location>
        <begin position="1"/>
        <end position="23"/>
    </location>
</feature>
<dbReference type="PROSITE" id="PS00022">
    <property type="entry name" value="EGF_1"/>
    <property type="match status" value="4"/>
</dbReference>
<evidence type="ECO:0000256" key="4">
    <source>
        <dbReference type="ARBA" id="ARBA00023157"/>
    </source>
</evidence>
<dbReference type="SUPFAM" id="SSF57196">
    <property type="entry name" value="EGF/Laminin"/>
    <property type="match status" value="1"/>
</dbReference>
<evidence type="ECO:0000313" key="7">
    <source>
        <dbReference type="EMBL" id="KAF5397955.1"/>
    </source>
</evidence>
<evidence type="ECO:0000313" key="8">
    <source>
        <dbReference type="Proteomes" id="UP000748531"/>
    </source>
</evidence>
<dbReference type="GO" id="GO:0032991">
    <property type="term" value="C:protein-containing complex"/>
    <property type="evidence" value="ECO:0007669"/>
    <property type="project" value="TreeGrafter"/>
</dbReference>
<dbReference type="InterPro" id="IPR051022">
    <property type="entry name" value="Notch_Cell-Fate_Det"/>
</dbReference>
<proteinExistence type="predicted"/>
<evidence type="ECO:0000256" key="2">
    <source>
        <dbReference type="ARBA" id="ARBA00022729"/>
    </source>
</evidence>
<dbReference type="GO" id="GO:0045197">
    <property type="term" value="P:establishment or maintenance of epithelial cell apical/basal polarity"/>
    <property type="evidence" value="ECO:0007669"/>
    <property type="project" value="TreeGrafter"/>
</dbReference>
<accession>A0A8J4SW10</accession>
<dbReference type="GO" id="GO:0007157">
    <property type="term" value="P:heterophilic cell-cell adhesion via plasma membrane cell adhesion molecules"/>
    <property type="evidence" value="ECO:0007669"/>
    <property type="project" value="TreeGrafter"/>
</dbReference>
<dbReference type="InterPro" id="IPR000742">
    <property type="entry name" value="EGF"/>
</dbReference>
<dbReference type="Proteomes" id="UP000748531">
    <property type="component" value="Unassembled WGS sequence"/>
</dbReference>
<gene>
    <name evidence="7" type="ORF">PHET_08314</name>
</gene>
<dbReference type="AlphaFoldDB" id="A0A8J4SW10"/>
<comment type="caution">
    <text evidence="5">Lacks conserved residue(s) required for the propagation of feature annotation.</text>
</comment>
<dbReference type="PROSITE" id="PS50026">
    <property type="entry name" value="EGF_3"/>
    <property type="match status" value="3"/>
</dbReference>
<evidence type="ECO:0000259" key="6">
    <source>
        <dbReference type="PROSITE" id="PS50026"/>
    </source>
</evidence>
<dbReference type="PANTHER" id="PTHR24049">
    <property type="entry name" value="CRUMBS FAMILY MEMBER"/>
    <property type="match status" value="1"/>
</dbReference>
<dbReference type="Pfam" id="PF00008">
    <property type="entry name" value="EGF"/>
    <property type="match status" value="1"/>
</dbReference>
<dbReference type="SMART" id="SM00179">
    <property type="entry name" value="EGF_CA"/>
    <property type="match status" value="1"/>
</dbReference>
<dbReference type="OrthoDB" id="5953235at2759"/>
<dbReference type="PANTHER" id="PTHR24049:SF22">
    <property type="entry name" value="DROSOPHILA CRUMBS HOMOLOG"/>
    <property type="match status" value="1"/>
</dbReference>
<evidence type="ECO:0000256" key="1">
    <source>
        <dbReference type="ARBA" id="ARBA00022536"/>
    </source>
</evidence>
<reference evidence="7" key="1">
    <citation type="submission" date="2019-05" db="EMBL/GenBank/DDBJ databases">
        <title>Annotation for the trematode Paragonimus heterotremus.</title>
        <authorList>
            <person name="Choi Y.-J."/>
        </authorList>
    </citation>
    <scope>NUCLEOTIDE SEQUENCE</scope>
    <source>
        <strain evidence="7">LC</strain>
    </source>
</reference>
<dbReference type="SMART" id="SM00181">
    <property type="entry name" value="EGF"/>
    <property type="match status" value="3"/>
</dbReference>
<dbReference type="GO" id="GO:0005509">
    <property type="term" value="F:calcium ion binding"/>
    <property type="evidence" value="ECO:0007669"/>
    <property type="project" value="InterPro"/>
</dbReference>
<keyword evidence="4 5" id="KW-1015">Disulfide bond</keyword>
<feature type="domain" description="EGF-like" evidence="6">
    <location>
        <begin position="71"/>
        <end position="104"/>
    </location>
</feature>
<sequence>MNLADWEPYTCQCSPGWGGMLCNIDTQYCARHPMICQNGGKCLNSTDPFGSLPSYTCACALGFRGTHCEHQIRNCDYHGCSGIGTCQPSGECICPPGHYGSRCQFNQTNCNQNPCIGQHSICVQQTEATLSGGLTSPPIDPNTQNATAHPRWQHITFECHCERGRFGENCEYETNVCDTMQPCLNGKLELHLGQIMRSMPRVNPQRNVFLFLSCRITSR</sequence>
<feature type="disulfide bond" evidence="5">
    <location>
        <begin position="13"/>
        <end position="22"/>
    </location>
</feature>
<feature type="disulfide bond" evidence="5">
    <location>
        <begin position="94"/>
        <end position="103"/>
    </location>
</feature>
<evidence type="ECO:0000256" key="5">
    <source>
        <dbReference type="PROSITE-ProRule" id="PRU00076"/>
    </source>
</evidence>
<dbReference type="GO" id="GO:0005886">
    <property type="term" value="C:plasma membrane"/>
    <property type="evidence" value="ECO:0007669"/>
    <property type="project" value="TreeGrafter"/>
</dbReference>
<feature type="domain" description="EGF-like" evidence="6">
    <location>
        <begin position="25"/>
        <end position="69"/>
    </location>
</feature>